<feature type="transmembrane region" description="Helical" evidence="6">
    <location>
        <begin position="202"/>
        <end position="226"/>
    </location>
</feature>
<dbReference type="InterPro" id="IPR036259">
    <property type="entry name" value="MFS_trans_sf"/>
</dbReference>
<feature type="transmembrane region" description="Helical" evidence="6">
    <location>
        <begin position="506"/>
        <end position="526"/>
    </location>
</feature>
<dbReference type="Gene3D" id="1.20.1250.20">
    <property type="entry name" value="MFS general substrate transporter like domains"/>
    <property type="match status" value="1"/>
</dbReference>
<evidence type="ECO:0000256" key="2">
    <source>
        <dbReference type="ARBA" id="ARBA00022692"/>
    </source>
</evidence>
<keyword evidence="9" id="KW-1185">Reference proteome</keyword>
<evidence type="ECO:0000259" key="7">
    <source>
        <dbReference type="PROSITE" id="PS50850"/>
    </source>
</evidence>
<feature type="transmembrane region" description="Helical" evidence="6">
    <location>
        <begin position="178"/>
        <end position="196"/>
    </location>
</feature>
<feature type="transmembrane region" description="Helical" evidence="6">
    <location>
        <begin position="238"/>
        <end position="259"/>
    </location>
</feature>
<protein>
    <recommendedName>
        <fullName evidence="7">Major facilitator superfamily (MFS) profile domain-containing protein</fullName>
    </recommendedName>
</protein>
<evidence type="ECO:0000256" key="5">
    <source>
        <dbReference type="SAM" id="MobiDB-lite"/>
    </source>
</evidence>
<feature type="transmembrane region" description="Helical" evidence="6">
    <location>
        <begin position="154"/>
        <end position="171"/>
    </location>
</feature>
<feature type="transmembrane region" description="Helical" evidence="6">
    <location>
        <begin position="355"/>
        <end position="372"/>
    </location>
</feature>
<evidence type="ECO:0000256" key="3">
    <source>
        <dbReference type="ARBA" id="ARBA00022989"/>
    </source>
</evidence>
<dbReference type="InterPro" id="IPR020846">
    <property type="entry name" value="MFS_dom"/>
</dbReference>
<reference evidence="8 9" key="1">
    <citation type="submission" date="2024-02" db="EMBL/GenBank/DDBJ databases">
        <authorList>
            <person name="Daric V."/>
            <person name="Darras S."/>
        </authorList>
    </citation>
    <scope>NUCLEOTIDE SEQUENCE [LARGE SCALE GENOMIC DNA]</scope>
</reference>
<feature type="domain" description="Major facilitator superfamily (MFS) profile" evidence="7">
    <location>
        <begin position="25"/>
        <end position="530"/>
    </location>
</feature>
<name>A0ABP0GK74_CLALP</name>
<feature type="transmembrane region" description="Helical" evidence="6">
    <location>
        <begin position="21"/>
        <end position="45"/>
    </location>
</feature>
<proteinExistence type="predicted"/>
<feature type="transmembrane region" description="Helical" evidence="6">
    <location>
        <begin position="265"/>
        <end position="283"/>
    </location>
</feature>
<feature type="region of interest" description="Disordered" evidence="5">
    <location>
        <begin position="564"/>
        <end position="584"/>
    </location>
</feature>
<dbReference type="PANTHER" id="PTHR24064">
    <property type="entry name" value="SOLUTE CARRIER FAMILY 22 MEMBER"/>
    <property type="match status" value="1"/>
</dbReference>
<evidence type="ECO:0000256" key="1">
    <source>
        <dbReference type="ARBA" id="ARBA00004141"/>
    </source>
</evidence>
<dbReference type="Pfam" id="PF00083">
    <property type="entry name" value="Sugar_tr"/>
    <property type="match status" value="1"/>
</dbReference>
<feature type="transmembrane region" description="Helical" evidence="6">
    <location>
        <begin position="478"/>
        <end position="500"/>
    </location>
</feature>
<sequence>MRSIDTLLEDCIGNGRYQAAIISLVLLVGIPAAFMQTATVFIAALPDARCWIEALDNDTASDVLSEDVIKSTLIPYDEIAQRYDRCHMFNYNLTGCEGNLNISQCVDDATNSTSPNIGDCQDGHYFNKDIFESTVATEWDLLCGRLTLKSGSTSVFYFGVFAGSIIGGALSDRFGRILIYKIGLLAGLVVGIAVAFSPNYHVFSLLRFLLALLYKPASLAAVVYALEVSRERWKTTAALGYNIIYGLGCVIMSGLAIFWRNWRPLQIAFSLGFLPLVLTSFFLPESPRWLVSKEKFAEADKTLKLMRKRNHAKGVVDLNTERDLAPVAADKREVNNKDGNSLIETFSRPYSRMMTINNMFVWMITSLVYYGISLNSGALAGNIYVNHALGGAMDIIAISLCIVAISKFGCRNCTVMTLVLCGLSCLLSTVALHVGAGVTAIKYVGLVLAMSGRFGSSAAFAVLFVHTVELFPTSGRNTALGLASMAARIGSIITPFTLQIQYQVPWLTQAIFGFTALAAACVAYSFPETKDNSLLMTFNETEKYFEKNLRSSKMATIYCISGKRDRDPDEASVDEEDAPTNEKL</sequence>
<gene>
    <name evidence="8" type="ORF">CVLEPA_LOCUS23946</name>
</gene>
<organism evidence="8 9">
    <name type="scientific">Clavelina lepadiformis</name>
    <name type="common">Light-bulb sea squirt</name>
    <name type="synonym">Ascidia lepadiformis</name>
    <dbReference type="NCBI Taxonomy" id="159417"/>
    <lineage>
        <taxon>Eukaryota</taxon>
        <taxon>Metazoa</taxon>
        <taxon>Chordata</taxon>
        <taxon>Tunicata</taxon>
        <taxon>Ascidiacea</taxon>
        <taxon>Aplousobranchia</taxon>
        <taxon>Clavelinidae</taxon>
        <taxon>Clavelina</taxon>
    </lineage>
</organism>
<evidence type="ECO:0000313" key="8">
    <source>
        <dbReference type="EMBL" id="CAK8691383.1"/>
    </source>
</evidence>
<keyword evidence="2 6" id="KW-0812">Transmembrane</keyword>
<comment type="subcellular location">
    <subcellularLocation>
        <location evidence="1">Membrane</location>
        <topology evidence="1">Multi-pass membrane protein</topology>
    </subcellularLocation>
</comment>
<dbReference type="SUPFAM" id="SSF103473">
    <property type="entry name" value="MFS general substrate transporter"/>
    <property type="match status" value="1"/>
</dbReference>
<comment type="caution">
    <text evidence="8">The sequence shown here is derived from an EMBL/GenBank/DDBJ whole genome shotgun (WGS) entry which is preliminary data.</text>
</comment>
<dbReference type="Proteomes" id="UP001642483">
    <property type="component" value="Unassembled WGS sequence"/>
</dbReference>
<feature type="compositionally biased region" description="Acidic residues" evidence="5">
    <location>
        <begin position="570"/>
        <end position="584"/>
    </location>
</feature>
<feature type="transmembrane region" description="Helical" evidence="6">
    <location>
        <begin position="417"/>
        <end position="437"/>
    </location>
</feature>
<accession>A0ABP0GK74</accession>
<feature type="transmembrane region" description="Helical" evidence="6">
    <location>
        <begin position="384"/>
        <end position="405"/>
    </location>
</feature>
<evidence type="ECO:0000313" key="9">
    <source>
        <dbReference type="Proteomes" id="UP001642483"/>
    </source>
</evidence>
<dbReference type="InterPro" id="IPR005828">
    <property type="entry name" value="MFS_sugar_transport-like"/>
</dbReference>
<keyword evidence="3 6" id="KW-1133">Transmembrane helix</keyword>
<evidence type="ECO:0000256" key="4">
    <source>
        <dbReference type="ARBA" id="ARBA00023136"/>
    </source>
</evidence>
<feature type="transmembrane region" description="Helical" evidence="6">
    <location>
        <begin position="443"/>
        <end position="466"/>
    </location>
</feature>
<evidence type="ECO:0000256" key="6">
    <source>
        <dbReference type="SAM" id="Phobius"/>
    </source>
</evidence>
<dbReference type="PROSITE" id="PS50850">
    <property type="entry name" value="MFS"/>
    <property type="match status" value="1"/>
</dbReference>
<keyword evidence="4 6" id="KW-0472">Membrane</keyword>
<dbReference type="EMBL" id="CAWYQH010000119">
    <property type="protein sequence ID" value="CAK8691383.1"/>
    <property type="molecule type" value="Genomic_DNA"/>
</dbReference>